<organism evidence="1 2">
    <name type="scientific">Caerostris extrusa</name>
    <name type="common">Bark spider</name>
    <name type="synonym">Caerostris bankana</name>
    <dbReference type="NCBI Taxonomy" id="172846"/>
    <lineage>
        <taxon>Eukaryota</taxon>
        <taxon>Metazoa</taxon>
        <taxon>Ecdysozoa</taxon>
        <taxon>Arthropoda</taxon>
        <taxon>Chelicerata</taxon>
        <taxon>Arachnida</taxon>
        <taxon>Araneae</taxon>
        <taxon>Araneomorphae</taxon>
        <taxon>Entelegynae</taxon>
        <taxon>Araneoidea</taxon>
        <taxon>Araneidae</taxon>
        <taxon>Caerostris</taxon>
    </lineage>
</organism>
<dbReference type="EMBL" id="BPLR01001365">
    <property type="protein sequence ID" value="GIZ01918.1"/>
    <property type="molecule type" value="Genomic_DNA"/>
</dbReference>
<dbReference type="Proteomes" id="UP001054945">
    <property type="component" value="Unassembled WGS sequence"/>
</dbReference>
<sequence>MLDSSNQLIGRTFFCLVCAPTCRKICGRAHVGVPQRRIFARYLKSATEATSQVEEVSCKIFTKSSLVESITSKKLKLCITAWHRYSIYGPRASISEERSRISSLSTKSTT</sequence>
<evidence type="ECO:0000313" key="2">
    <source>
        <dbReference type="Proteomes" id="UP001054945"/>
    </source>
</evidence>
<protein>
    <submittedName>
        <fullName evidence="1">Uncharacterized protein</fullName>
    </submittedName>
</protein>
<keyword evidence="2" id="KW-1185">Reference proteome</keyword>
<accession>A0AAV4Y3K0</accession>
<evidence type="ECO:0000313" key="1">
    <source>
        <dbReference type="EMBL" id="GIZ01918.1"/>
    </source>
</evidence>
<dbReference type="AlphaFoldDB" id="A0AAV4Y3K0"/>
<comment type="caution">
    <text evidence="1">The sequence shown here is derived from an EMBL/GenBank/DDBJ whole genome shotgun (WGS) entry which is preliminary data.</text>
</comment>
<name>A0AAV4Y3K0_CAEEX</name>
<proteinExistence type="predicted"/>
<gene>
    <name evidence="1" type="ORF">CEXT_680031</name>
</gene>
<reference evidence="1 2" key="1">
    <citation type="submission" date="2021-06" db="EMBL/GenBank/DDBJ databases">
        <title>Caerostris extrusa draft genome.</title>
        <authorList>
            <person name="Kono N."/>
            <person name="Arakawa K."/>
        </authorList>
    </citation>
    <scope>NUCLEOTIDE SEQUENCE [LARGE SCALE GENOMIC DNA]</scope>
</reference>